<reference evidence="2" key="1">
    <citation type="journal article" date="2023" name="G3 (Bethesda)">
        <title>A reference genome for the long-term kleptoplast-retaining sea slug Elysia crispata morphotype clarki.</title>
        <authorList>
            <person name="Eastman K.E."/>
            <person name="Pendleton A.L."/>
            <person name="Shaikh M.A."/>
            <person name="Suttiyut T."/>
            <person name="Ogas R."/>
            <person name="Tomko P."/>
            <person name="Gavelis G."/>
            <person name="Widhalm J.R."/>
            <person name="Wisecaver J.H."/>
        </authorList>
    </citation>
    <scope>NUCLEOTIDE SEQUENCE</scope>
    <source>
        <strain evidence="2">ECLA1</strain>
    </source>
</reference>
<evidence type="ECO:0000256" key="1">
    <source>
        <dbReference type="SAM" id="MobiDB-lite"/>
    </source>
</evidence>
<protein>
    <submittedName>
        <fullName evidence="2">Uncharacterized protein</fullName>
    </submittedName>
</protein>
<comment type="caution">
    <text evidence="2">The sequence shown here is derived from an EMBL/GenBank/DDBJ whole genome shotgun (WGS) entry which is preliminary data.</text>
</comment>
<feature type="region of interest" description="Disordered" evidence="1">
    <location>
        <begin position="1"/>
        <end position="29"/>
    </location>
</feature>
<accession>A0AAE0Y7Q4</accession>
<dbReference type="EMBL" id="JAWDGP010006786">
    <property type="protein sequence ID" value="KAK3735468.1"/>
    <property type="molecule type" value="Genomic_DNA"/>
</dbReference>
<evidence type="ECO:0000313" key="3">
    <source>
        <dbReference type="Proteomes" id="UP001283361"/>
    </source>
</evidence>
<dbReference type="AlphaFoldDB" id="A0AAE0Y7Q4"/>
<sequence length="29" mass="3193">MDSDSEIEDAIANVDPNESDFLSSGDEYQ</sequence>
<name>A0AAE0Y7Q4_9GAST</name>
<keyword evidence="3" id="KW-1185">Reference proteome</keyword>
<evidence type="ECO:0000313" key="2">
    <source>
        <dbReference type="EMBL" id="KAK3735468.1"/>
    </source>
</evidence>
<proteinExistence type="predicted"/>
<dbReference type="Proteomes" id="UP001283361">
    <property type="component" value="Unassembled WGS sequence"/>
</dbReference>
<gene>
    <name evidence="2" type="ORF">RRG08_055088</name>
</gene>
<organism evidence="2 3">
    <name type="scientific">Elysia crispata</name>
    <name type="common">lettuce slug</name>
    <dbReference type="NCBI Taxonomy" id="231223"/>
    <lineage>
        <taxon>Eukaryota</taxon>
        <taxon>Metazoa</taxon>
        <taxon>Spiralia</taxon>
        <taxon>Lophotrochozoa</taxon>
        <taxon>Mollusca</taxon>
        <taxon>Gastropoda</taxon>
        <taxon>Heterobranchia</taxon>
        <taxon>Euthyneura</taxon>
        <taxon>Panpulmonata</taxon>
        <taxon>Sacoglossa</taxon>
        <taxon>Placobranchoidea</taxon>
        <taxon>Plakobranchidae</taxon>
        <taxon>Elysia</taxon>
    </lineage>
</organism>